<sequence>MKKKILALTLALTIPASAIAAFANSDESANYDDLVVTLPATEADAAPVYDGGDPNLTAALTSLEKDSIPVAADENQIGENGIMLISENGEEGVPYKAEAVTLSKIVFGTDGAEIKGAPVVKDGVVMLPLRELAEADGLTVEWEEDTNTAVLNSGMFSVTLGENKYIKGRMKALELDCAPVLVDDKTYVPASFFTDVLDKYIEVKNGELHITDMITKGEAETNNTVEAGKSDEKVTIAVGKSDKQ</sequence>
<comment type="caution">
    <text evidence="3">The sequence shown here is derived from an EMBL/GenBank/DDBJ whole genome shotgun (WGS) entry which is preliminary data.</text>
</comment>
<organism evidence="3 4">
    <name type="scientific">Qingrenia yutianensis</name>
    <dbReference type="NCBI Taxonomy" id="2763676"/>
    <lineage>
        <taxon>Bacteria</taxon>
        <taxon>Bacillati</taxon>
        <taxon>Bacillota</taxon>
        <taxon>Clostridia</taxon>
        <taxon>Eubacteriales</taxon>
        <taxon>Oscillospiraceae</taxon>
        <taxon>Qingrenia</taxon>
    </lineage>
</organism>
<dbReference type="Proteomes" id="UP000647416">
    <property type="component" value="Unassembled WGS sequence"/>
</dbReference>
<evidence type="ECO:0000313" key="4">
    <source>
        <dbReference type="Proteomes" id="UP000647416"/>
    </source>
</evidence>
<dbReference type="Pfam" id="PF07833">
    <property type="entry name" value="Cu_amine_oxidN1"/>
    <property type="match status" value="1"/>
</dbReference>
<feature type="signal peptide" evidence="1">
    <location>
        <begin position="1"/>
        <end position="20"/>
    </location>
</feature>
<feature type="chain" id="PRO_5038885335" evidence="1">
    <location>
        <begin position="21"/>
        <end position="244"/>
    </location>
</feature>
<dbReference type="InterPro" id="IPR036582">
    <property type="entry name" value="Mao_N_sf"/>
</dbReference>
<dbReference type="InterPro" id="IPR012854">
    <property type="entry name" value="Cu_amine_oxidase-like_N"/>
</dbReference>
<evidence type="ECO:0000259" key="2">
    <source>
        <dbReference type="Pfam" id="PF07833"/>
    </source>
</evidence>
<name>A0A926F7V5_9FIRM</name>
<evidence type="ECO:0000313" key="3">
    <source>
        <dbReference type="EMBL" id="MBC8595853.1"/>
    </source>
</evidence>
<dbReference type="Gene3D" id="3.30.457.10">
    <property type="entry name" value="Copper amine oxidase-like, N-terminal domain"/>
    <property type="match status" value="1"/>
</dbReference>
<keyword evidence="4" id="KW-1185">Reference proteome</keyword>
<dbReference type="AlphaFoldDB" id="A0A926F7V5"/>
<evidence type="ECO:0000256" key="1">
    <source>
        <dbReference type="SAM" id="SignalP"/>
    </source>
</evidence>
<keyword evidence="1" id="KW-0732">Signal</keyword>
<gene>
    <name evidence="3" type="ORF">H8706_03085</name>
</gene>
<feature type="domain" description="Copper amine oxidase-like N-terminal" evidence="2">
    <location>
        <begin position="113"/>
        <end position="207"/>
    </location>
</feature>
<protein>
    <submittedName>
        <fullName evidence="3">Copper amine oxidase N-terminal domain-containing protein</fullName>
    </submittedName>
</protein>
<reference evidence="3" key="1">
    <citation type="submission" date="2020-08" db="EMBL/GenBank/DDBJ databases">
        <title>Genome public.</title>
        <authorList>
            <person name="Liu C."/>
            <person name="Sun Q."/>
        </authorList>
    </citation>
    <scope>NUCLEOTIDE SEQUENCE</scope>
    <source>
        <strain evidence="3">NSJ-50</strain>
    </source>
</reference>
<dbReference type="SUPFAM" id="SSF55383">
    <property type="entry name" value="Copper amine oxidase, domain N"/>
    <property type="match status" value="1"/>
</dbReference>
<dbReference type="EMBL" id="JACRTE010000002">
    <property type="protein sequence ID" value="MBC8595853.1"/>
    <property type="molecule type" value="Genomic_DNA"/>
</dbReference>
<dbReference type="RefSeq" id="WP_262431437.1">
    <property type="nucleotide sequence ID" value="NZ_JACRTE010000002.1"/>
</dbReference>
<accession>A0A926F7V5</accession>
<proteinExistence type="predicted"/>